<evidence type="ECO:0000313" key="2">
    <source>
        <dbReference type="Proteomes" id="UP000198851"/>
    </source>
</evidence>
<organism evidence="1 2">
    <name type="scientific">Shimia haliotis</name>
    <dbReference type="NCBI Taxonomy" id="1280847"/>
    <lineage>
        <taxon>Bacteria</taxon>
        <taxon>Pseudomonadati</taxon>
        <taxon>Pseudomonadota</taxon>
        <taxon>Alphaproteobacteria</taxon>
        <taxon>Rhodobacterales</taxon>
        <taxon>Roseobacteraceae</taxon>
    </lineage>
</organism>
<dbReference type="Proteomes" id="UP000198851">
    <property type="component" value="Unassembled WGS sequence"/>
</dbReference>
<dbReference type="STRING" id="1280847.SAMN04488036_107153"/>
<dbReference type="RefSeq" id="WP_093325217.1">
    <property type="nucleotide sequence ID" value="NZ_FOSZ01000007.1"/>
</dbReference>
<accession>A0A1I4G485</accession>
<dbReference type="OrthoDB" id="9796999at2"/>
<dbReference type="AlphaFoldDB" id="A0A1I4G485"/>
<gene>
    <name evidence="1" type="ORF">SAMN04488036_107153</name>
</gene>
<evidence type="ECO:0000313" key="1">
    <source>
        <dbReference type="EMBL" id="SFL24599.1"/>
    </source>
</evidence>
<dbReference type="EMBL" id="FOSZ01000007">
    <property type="protein sequence ID" value="SFL24599.1"/>
    <property type="molecule type" value="Genomic_DNA"/>
</dbReference>
<proteinExistence type="predicted"/>
<keyword evidence="2" id="KW-1185">Reference proteome</keyword>
<reference evidence="2" key="1">
    <citation type="submission" date="2016-10" db="EMBL/GenBank/DDBJ databases">
        <authorList>
            <person name="Varghese N."/>
            <person name="Submissions S."/>
        </authorList>
    </citation>
    <scope>NUCLEOTIDE SEQUENCE [LARGE SCALE GENOMIC DNA]</scope>
    <source>
        <strain evidence="2">DSM 28453</strain>
    </source>
</reference>
<sequence>METEVEQKIEVTSVAALWDWLERNASRRSGLWLVTYRKNRSAHFVSRDEVLDALIAFGWMAGRSETLEDDRSMVHIAPRDRHVWNEKSRASAERLMAEGRMRARGVTSVQIAKDTGMWQTKAEAAEVQAPEDLMSSLVIVGGARAIWDASTATYRRNVLRWIAGAGTQKTRARRIAVVVESFATNTRLPNL</sequence>
<name>A0A1I4G485_9RHOB</name>
<dbReference type="Pfam" id="PF13376">
    <property type="entry name" value="OmdA"/>
    <property type="match status" value="1"/>
</dbReference>
<protein>
    <submittedName>
        <fullName evidence="1">Uncharacterized conserved protein YdeI, YjbR/CyaY-like superfamily, DUF1801 family</fullName>
    </submittedName>
</protein>